<proteinExistence type="predicted"/>
<feature type="compositionally biased region" description="Basic and acidic residues" evidence="1">
    <location>
        <begin position="1"/>
        <end position="11"/>
    </location>
</feature>
<accession>A0A1I2ZWA6</accession>
<keyword evidence="2" id="KW-0812">Transmembrane</keyword>
<dbReference type="RefSeq" id="WP_149783591.1">
    <property type="nucleotide sequence ID" value="NZ_BAAADP010000001.1"/>
</dbReference>
<name>A0A1I2ZWA6_9EURY</name>
<feature type="transmembrane region" description="Helical" evidence="2">
    <location>
        <begin position="66"/>
        <end position="88"/>
    </location>
</feature>
<organism evidence="3 4">
    <name type="scientific">Halorubrum aquaticum</name>
    <dbReference type="NCBI Taxonomy" id="387340"/>
    <lineage>
        <taxon>Archaea</taxon>
        <taxon>Methanobacteriati</taxon>
        <taxon>Methanobacteriota</taxon>
        <taxon>Stenosarchaea group</taxon>
        <taxon>Halobacteria</taxon>
        <taxon>Halobacteriales</taxon>
        <taxon>Haloferacaceae</taxon>
        <taxon>Halorubrum</taxon>
    </lineage>
</organism>
<feature type="compositionally biased region" description="Basic and acidic residues" evidence="1">
    <location>
        <begin position="38"/>
        <end position="54"/>
    </location>
</feature>
<dbReference type="OrthoDB" id="327703at2157"/>
<keyword evidence="2" id="KW-1133">Transmembrane helix</keyword>
<keyword evidence="4" id="KW-1185">Reference proteome</keyword>
<feature type="transmembrane region" description="Helical" evidence="2">
    <location>
        <begin position="94"/>
        <end position="112"/>
    </location>
</feature>
<dbReference type="EMBL" id="FOPZ01000003">
    <property type="protein sequence ID" value="SFH41769.1"/>
    <property type="molecule type" value="Genomic_DNA"/>
</dbReference>
<dbReference type="AlphaFoldDB" id="A0A1I2ZWA6"/>
<keyword evidence="2" id="KW-0472">Membrane</keyword>
<evidence type="ECO:0000256" key="1">
    <source>
        <dbReference type="SAM" id="MobiDB-lite"/>
    </source>
</evidence>
<sequence length="113" mass="12597">MTRSDPDREEYADWGPPGGTEDSVGGSDPGDGDTSESDEIKPPTELRDPLPRDRIRNQLDVTPQQWYILETFLLVAPYPVFALVYFTLDVNETAFLVVTLLYSIVATYVGLLS</sequence>
<evidence type="ECO:0000256" key="2">
    <source>
        <dbReference type="SAM" id="Phobius"/>
    </source>
</evidence>
<dbReference type="Proteomes" id="UP000323537">
    <property type="component" value="Unassembled WGS sequence"/>
</dbReference>
<reference evidence="3 4" key="1">
    <citation type="submission" date="2016-10" db="EMBL/GenBank/DDBJ databases">
        <authorList>
            <person name="Varghese N."/>
            <person name="Submissions S."/>
        </authorList>
    </citation>
    <scope>NUCLEOTIDE SEQUENCE [LARGE SCALE GENOMIC DNA]</scope>
    <source>
        <strain evidence="3 4">CGMCC 1.6377</strain>
    </source>
</reference>
<evidence type="ECO:0000313" key="3">
    <source>
        <dbReference type="EMBL" id="SFH41769.1"/>
    </source>
</evidence>
<evidence type="ECO:0000313" key="4">
    <source>
        <dbReference type="Proteomes" id="UP000323537"/>
    </source>
</evidence>
<protein>
    <submittedName>
        <fullName evidence="3">Uncharacterized protein</fullName>
    </submittedName>
</protein>
<feature type="region of interest" description="Disordered" evidence="1">
    <location>
        <begin position="1"/>
        <end position="54"/>
    </location>
</feature>
<gene>
    <name evidence="3" type="ORF">SAMN04488066_103169</name>
</gene>